<dbReference type="Pfam" id="PF02157">
    <property type="entry name" value="Man-6-P_recep"/>
    <property type="match status" value="1"/>
</dbReference>
<dbReference type="JaponicusDB" id="SJAG_02049">
    <property type="gene designation" value="mrl1"/>
</dbReference>
<feature type="transmembrane region" description="Helical" evidence="9">
    <location>
        <begin position="204"/>
        <end position="225"/>
    </location>
</feature>
<dbReference type="GeneID" id="7047897"/>
<evidence type="ECO:0000256" key="7">
    <source>
        <dbReference type="ARBA" id="ARBA00023157"/>
    </source>
</evidence>
<dbReference type="RefSeq" id="XP_002173270.1">
    <property type="nucleotide sequence ID" value="XM_002173234.2"/>
</dbReference>
<evidence type="ECO:0000256" key="6">
    <source>
        <dbReference type="ARBA" id="ARBA00023136"/>
    </source>
</evidence>
<dbReference type="SUPFAM" id="SSF50911">
    <property type="entry name" value="Mannose 6-phosphate receptor domain"/>
    <property type="match status" value="1"/>
</dbReference>
<dbReference type="GO" id="GO:0000139">
    <property type="term" value="C:Golgi membrane"/>
    <property type="evidence" value="ECO:0007669"/>
    <property type="project" value="UniProtKB-SubCell"/>
</dbReference>
<evidence type="ECO:0000313" key="12">
    <source>
        <dbReference type="EMBL" id="EEB06977.1"/>
    </source>
</evidence>
<dbReference type="OMA" id="RTKSTIM"/>
<keyword evidence="6 9" id="KW-0472">Membrane</keyword>
<evidence type="ECO:0000256" key="10">
    <source>
        <dbReference type="SAM" id="SignalP"/>
    </source>
</evidence>
<dbReference type="GO" id="GO:0010008">
    <property type="term" value="C:endosome membrane"/>
    <property type="evidence" value="ECO:0007669"/>
    <property type="project" value="UniProtKB-SubCell"/>
</dbReference>
<dbReference type="GO" id="GO:0005770">
    <property type="term" value="C:late endosome"/>
    <property type="evidence" value="ECO:0000318"/>
    <property type="project" value="GO_Central"/>
</dbReference>
<accession>B6JZK9</accession>
<dbReference type="HOGENOM" id="CLU_064145_0_0_1"/>
<evidence type="ECO:0000256" key="3">
    <source>
        <dbReference type="ARBA" id="ARBA00022692"/>
    </source>
</evidence>
<dbReference type="STRING" id="402676.B6JZK9"/>
<dbReference type="AlphaFoldDB" id="B6JZK9"/>
<evidence type="ECO:0000256" key="1">
    <source>
        <dbReference type="ARBA" id="ARBA00004308"/>
    </source>
</evidence>
<name>B6JZK9_SCHJY</name>
<keyword evidence="8" id="KW-0325">Glycoprotein</keyword>
<keyword evidence="4 10" id="KW-0732">Signal</keyword>
<dbReference type="OrthoDB" id="4504960at2759"/>
<sequence length="298" mass="33742">MRSRLVPWFLVTLFLSLRMSVAMGDHCLMGRKTNKDAEDNDICSLHHPVTGEFYSLHDLERTNVSEKGDYNINGFDYGYNFSMNLCNTIVNDVSNFTIVGNIPASNIGAYYIDREENLYSLGSVREKPVFRGRKLVMQFNNGSLCPGSRTIRKSALLSFTCNRDPYTQSGISYIGNLNECAYFFEWKTMIACPTGRKDSSMGPFGVFGVLTCIGLVAYLVGGCVYQRVVMRATGLQQIPNFDMWYSIFSFVKDMSIAIVASLCTFISAILPFKRWRARNNLGFYHRTEDSLIDDIDEV</sequence>
<dbReference type="Gene3D" id="2.70.130.10">
    <property type="entry name" value="Mannose-6-phosphate receptor binding domain"/>
    <property type="match status" value="1"/>
</dbReference>
<evidence type="ECO:0000313" key="14">
    <source>
        <dbReference type="Proteomes" id="UP000001744"/>
    </source>
</evidence>
<dbReference type="eggNOG" id="KOG4504">
    <property type="taxonomic scope" value="Eukaryota"/>
</dbReference>
<evidence type="ECO:0000256" key="9">
    <source>
        <dbReference type="SAM" id="Phobius"/>
    </source>
</evidence>
<protein>
    <submittedName>
        <fullName evidence="12">Cation dependent mannose-6-phosphate cargo receptor</fullName>
    </submittedName>
</protein>
<dbReference type="EMBL" id="KE651168">
    <property type="protein sequence ID" value="EEB06977.1"/>
    <property type="molecule type" value="Genomic_DNA"/>
</dbReference>
<dbReference type="InterPro" id="IPR044865">
    <property type="entry name" value="MRH_dom"/>
</dbReference>
<organism evidence="12 14">
    <name type="scientific">Schizosaccharomyces japonicus (strain yFS275 / FY16936)</name>
    <name type="common">Fission yeast</name>
    <dbReference type="NCBI Taxonomy" id="402676"/>
    <lineage>
        <taxon>Eukaryota</taxon>
        <taxon>Fungi</taxon>
        <taxon>Dikarya</taxon>
        <taxon>Ascomycota</taxon>
        <taxon>Taphrinomycotina</taxon>
        <taxon>Schizosaccharomycetes</taxon>
        <taxon>Schizosaccharomycetales</taxon>
        <taxon>Schizosaccharomycetaceae</taxon>
        <taxon>Schizosaccharomyces</taxon>
    </lineage>
</organism>
<dbReference type="PANTHER" id="PTHR15071">
    <property type="entry name" value="MANNOSE-6-PHOSPHATE RECEPTOR FAMILY MEMBER"/>
    <property type="match status" value="1"/>
</dbReference>
<dbReference type="VEuPathDB" id="FungiDB:SJAG_02049"/>
<evidence type="ECO:0000256" key="5">
    <source>
        <dbReference type="ARBA" id="ARBA00022989"/>
    </source>
</evidence>
<feature type="domain" description="MRH" evidence="11">
    <location>
        <begin position="41"/>
        <end position="194"/>
    </location>
</feature>
<evidence type="ECO:0000256" key="2">
    <source>
        <dbReference type="ARBA" id="ARBA00022448"/>
    </source>
</evidence>
<evidence type="ECO:0000313" key="13">
    <source>
        <dbReference type="JaponicusDB" id="SJAG_02049"/>
    </source>
</evidence>
<keyword evidence="14" id="KW-1185">Reference proteome</keyword>
<evidence type="ECO:0000256" key="4">
    <source>
        <dbReference type="ARBA" id="ARBA00022729"/>
    </source>
</evidence>
<reference evidence="12 14" key="1">
    <citation type="journal article" date="2011" name="Science">
        <title>Comparative functional genomics of the fission yeasts.</title>
        <authorList>
            <person name="Rhind N."/>
            <person name="Chen Z."/>
            <person name="Yassour M."/>
            <person name="Thompson D.A."/>
            <person name="Haas B.J."/>
            <person name="Habib N."/>
            <person name="Wapinski I."/>
            <person name="Roy S."/>
            <person name="Lin M.F."/>
            <person name="Heiman D.I."/>
            <person name="Young S.K."/>
            <person name="Furuya K."/>
            <person name="Guo Y."/>
            <person name="Pidoux A."/>
            <person name="Chen H.M."/>
            <person name="Robbertse B."/>
            <person name="Goldberg J.M."/>
            <person name="Aoki K."/>
            <person name="Bayne E.H."/>
            <person name="Berlin A.M."/>
            <person name="Desjardins C.A."/>
            <person name="Dobbs E."/>
            <person name="Dukaj L."/>
            <person name="Fan L."/>
            <person name="FitzGerald M.G."/>
            <person name="French C."/>
            <person name="Gujja S."/>
            <person name="Hansen K."/>
            <person name="Keifenheim D."/>
            <person name="Levin J.Z."/>
            <person name="Mosher R.A."/>
            <person name="Mueller C.A."/>
            <person name="Pfiffner J."/>
            <person name="Priest M."/>
            <person name="Russ C."/>
            <person name="Smialowska A."/>
            <person name="Swoboda P."/>
            <person name="Sykes S.M."/>
            <person name="Vaughn M."/>
            <person name="Vengrova S."/>
            <person name="Yoder R."/>
            <person name="Zeng Q."/>
            <person name="Allshire R."/>
            <person name="Baulcombe D."/>
            <person name="Birren B.W."/>
            <person name="Brown W."/>
            <person name="Ekwall K."/>
            <person name="Kellis M."/>
            <person name="Leatherwood J."/>
            <person name="Levin H."/>
            <person name="Margalit H."/>
            <person name="Martienssen R."/>
            <person name="Nieduszynski C.A."/>
            <person name="Spatafora J.W."/>
            <person name="Friedman N."/>
            <person name="Dalgaard J.Z."/>
            <person name="Baumann P."/>
            <person name="Niki H."/>
            <person name="Regev A."/>
            <person name="Nusbaum C."/>
        </authorList>
    </citation>
    <scope>NUCLEOTIDE SEQUENCE [LARGE SCALE GENOMIC DNA]</scope>
    <source>
        <strain evidence="14">yFS275 / FY16936</strain>
    </source>
</reference>
<feature type="signal peptide" evidence="10">
    <location>
        <begin position="1"/>
        <end position="24"/>
    </location>
</feature>
<proteinExistence type="predicted"/>
<feature type="chain" id="PRO_5002847182" evidence="10">
    <location>
        <begin position="25"/>
        <end position="298"/>
    </location>
</feature>
<dbReference type="InterPro" id="IPR009011">
    <property type="entry name" value="Man6P_isomerase_rcpt-bd_dom_sf"/>
</dbReference>
<evidence type="ECO:0000256" key="8">
    <source>
        <dbReference type="ARBA" id="ARBA00023180"/>
    </source>
</evidence>
<keyword evidence="2" id="KW-0813">Transport</keyword>
<keyword evidence="7" id="KW-1015">Disulfide bond</keyword>
<keyword evidence="12" id="KW-0675">Receptor</keyword>
<dbReference type="PANTHER" id="PTHR15071:SF0">
    <property type="entry name" value="MANNOSE 6-PHOSPHATE RECEPTOR-LIKE PROTEIN 1"/>
    <property type="match status" value="1"/>
</dbReference>
<dbReference type="GO" id="GO:0007034">
    <property type="term" value="P:vacuolar transport"/>
    <property type="evidence" value="ECO:0000318"/>
    <property type="project" value="GO_Central"/>
</dbReference>
<feature type="transmembrane region" description="Helical" evidence="9">
    <location>
        <begin position="245"/>
        <end position="270"/>
    </location>
</feature>
<comment type="subcellular location">
    <subcellularLocation>
        <location evidence="1">Endomembrane system</location>
    </subcellularLocation>
</comment>
<gene>
    <name evidence="13" type="primary">mrl1</name>
    <name evidence="12" type="ORF">SJAG_02049</name>
</gene>
<keyword evidence="3 9" id="KW-0812">Transmembrane</keyword>
<dbReference type="InterPro" id="IPR028927">
    <property type="entry name" value="Man-6-P_rcpt"/>
</dbReference>
<evidence type="ECO:0000259" key="11">
    <source>
        <dbReference type="PROSITE" id="PS51914"/>
    </source>
</evidence>
<dbReference type="Proteomes" id="UP000001744">
    <property type="component" value="Unassembled WGS sequence"/>
</dbReference>
<keyword evidence="5 9" id="KW-1133">Transmembrane helix</keyword>
<dbReference type="PROSITE" id="PS51914">
    <property type="entry name" value="MRH"/>
    <property type="match status" value="1"/>
</dbReference>